<protein>
    <submittedName>
        <fullName evidence="2">Uncharacterized protein</fullName>
    </submittedName>
</protein>
<feature type="compositionally biased region" description="Polar residues" evidence="1">
    <location>
        <begin position="18"/>
        <end position="43"/>
    </location>
</feature>
<accession>A0A5N7CSN3</accession>
<feature type="region of interest" description="Disordered" evidence="1">
    <location>
        <begin position="67"/>
        <end position="99"/>
    </location>
</feature>
<feature type="region of interest" description="Disordered" evidence="1">
    <location>
        <begin position="1"/>
        <end position="43"/>
    </location>
</feature>
<dbReference type="Proteomes" id="UP000326877">
    <property type="component" value="Unassembled WGS sequence"/>
</dbReference>
<organism evidence="2">
    <name type="scientific">Petromyces alliaceus</name>
    <name type="common">Aspergillus alliaceus</name>
    <dbReference type="NCBI Taxonomy" id="209559"/>
    <lineage>
        <taxon>Eukaryota</taxon>
        <taxon>Fungi</taxon>
        <taxon>Dikarya</taxon>
        <taxon>Ascomycota</taxon>
        <taxon>Pezizomycotina</taxon>
        <taxon>Eurotiomycetes</taxon>
        <taxon>Eurotiomycetidae</taxon>
        <taxon>Eurotiales</taxon>
        <taxon>Aspergillaceae</taxon>
        <taxon>Aspergillus</taxon>
        <taxon>Aspergillus subgen. Circumdati</taxon>
    </lineage>
</organism>
<evidence type="ECO:0000256" key="1">
    <source>
        <dbReference type="SAM" id="MobiDB-lite"/>
    </source>
</evidence>
<feature type="compositionally biased region" description="Polar residues" evidence="1">
    <location>
        <begin position="67"/>
        <end position="79"/>
    </location>
</feature>
<dbReference type="AlphaFoldDB" id="A0A5N7CSN3"/>
<proteinExistence type="predicted"/>
<reference evidence="2" key="1">
    <citation type="submission" date="2019-04" db="EMBL/GenBank/DDBJ databases">
        <title>Friends and foes A comparative genomics studyof 23 Aspergillus species from section Flavi.</title>
        <authorList>
            <consortium name="DOE Joint Genome Institute"/>
            <person name="Kjaerbolling I."/>
            <person name="Vesth T."/>
            <person name="Frisvad J.C."/>
            <person name="Nybo J.L."/>
            <person name="Theobald S."/>
            <person name="Kildgaard S."/>
            <person name="Isbrandt T."/>
            <person name="Kuo A."/>
            <person name="Sato A."/>
            <person name="Lyhne E.K."/>
            <person name="Kogle M.E."/>
            <person name="Wiebenga A."/>
            <person name="Kun R.S."/>
            <person name="Lubbers R.J."/>
            <person name="Makela M.R."/>
            <person name="Barry K."/>
            <person name="Chovatia M."/>
            <person name="Clum A."/>
            <person name="Daum C."/>
            <person name="Haridas S."/>
            <person name="He G."/>
            <person name="LaButti K."/>
            <person name="Lipzen A."/>
            <person name="Mondo S."/>
            <person name="Riley R."/>
            <person name="Salamov A."/>
            <person name="Simmons B.A."/>
            <person name="Magnuson J.K."/>
            <person name="Henrissat B."/>
            <person name="Mortensen U.H."/>
            <person name="Larsen T.O."/>
            <person name="Devries R.P."/>
            <person name="Grigoriev I.V."/>
            <person name="Machida M."/>
            <person name="Baker S.E."/>
            <person name="Andersen M.R."/>
        </authorList>
    </citation>
    <scope>NUCLEOTIDE SEQUENCE [LARGE SCALE GENOMIC DNA]</scope>
    <source>
        <strain evidence="2">IBT 14317</strain>
    </source>
</reference>
<evidence type="ECO:0000313" key="2">
    <source>
        <dbReference type="EMBL" id="KAE8396583.1"/>
    </source>
</evidence>
<dbReference type="EMBL" id="ML735214">
    <property type="protein sequence ID" value="KAE8396583.1"/>
    <property type="molecule type" value="Genomic_DNA"/>
</dbReference>
<gene>
    <name evidence="2" type="ORF">BDV23DRAFT_1952</name>
</gene>
<dbReference type="OrthoDB" id="10261408at2759"/>
<name>A0A5N7CSN3_PETAA</name>
<sequence>MLGSHDQHETPKYLPSDISLTGMHTNRRGNSVSLSPKSTSPLTRNVRIRVREQPLERTVRSIQSVTEPGVTGYTTQVQPDTPEGPSSIPQEPNFWSGAPPINFQQQFLW</sequence>
<feature type="compositionally biased region" description="Basic and acidic residues" evidence="1">
    <location>
        <begin position="1"/>
        <end position="11"/>
    </location>
</feature>